<dbReference type="EMBL" id="CABVQT010000009">
    <property type="protein sequence ID" value="VWD28872.1"/>
    <property type="molecule type" value="Genomic_DNA"/>
</dbReference>
<reference evidence="2 3" key="1">
    <citation type="submission" date="2019-09" db="EMBL/GenBank/DDBJ databases">
        <authorList>
            <person name="Depoorter E."/>
        </authorList>
    </citation>
    <scope>NUCLEOTIDE SEQUENCE [LARGE SCALE GENOMIC DNA]</scope>
    <source>
        <strain evidence="2">R-71171</strain>
    </source>
</reference>
<feature type="region of interest" description="Disordered" evidence="1">
    <location>
        <begin position="1"/>
        <end position="31"/>
    </location>
</feature>
<protein>
    <submittedName>
        <fullName evidence="2">Uncharacterized protein</fullName>
    </submittedName>
</protein>
<dbReference type="AlphaFoldDB" id="A0A6P2Z2X1"/>
<gene>
    <name evidence="2" type="ORF">BCO71171_03775</name>
</gene>
<evidence type="ECO:0000313" key="2">
    <source>
        <dbReference type="EMBL" id="VWD28872.1"/>
    </source>
</evidence>
<evidence type="ECO:0000256" key="1">
    <source>
        <dbReference type="SAM" id="MobiDB-lite"/>
    </source>
</evidence>
<name>A0A6P2Z2X1_9BURK</name>
<dbReference type="Proteomes" id="UP000494182">
    <property type="component" value="Unassembled WGS sequence"/>
</dbReference>
<evidence type="ECO:0000313" key="3">
    <source>
        <dbReference type="Proteomes" id="UP000494182"/>
    </source>
</evidence>
<organism evidence="2 3">
    <name type="scientific">Burkholderia contaminans</name>
    <dbReference type="NCBI Taxonomy" id="488447"/>
    <lineage>
        <taxon>Bacteria</taxon>
        <taxon>Pseudomonadati</taxon>
        <taxon>Pseudomonadota</taxon>
        <taxon>Betaproteobacteria</taxon>
        <taxon>Burkholderiales</taxon>
        <taxon>Burkholderiaceae</taxon>
        <taxon>Burkholderia</taxon>
        <taxon>Burkholderia cepacia complex</taxon>
    </lineage>
</organism>
<proteinExistence type="predicted"/>
<accession>A0A6P2Z2X1</accession>
<sequence length="31" mass="3349">MIRGRGQGQGRILIDIHESVGSKPGPFQRAS</sequence>